<feature type="chain" id="PRO_5016758127" evidence="2">
    <location>
        <begin position="34"/>
        <end position="347"/>
    </location>
</feature>
<sequence length="347" mass="38162">MGNRAMMQNVGGYGARMGAAALLWMSAVAAVQAADFPATEPAIKQFIETTAREQQIPVEQVRRAVEAATFQPSIIAAISKPAEKRLRWDEYRNLFMQQSRIDKGADFVMQNLPAMERAEREYGVPREIIAAIIGVETGYGANTGKYRVVDALGTLAFRYPARSAFFSKELSAYLKLTSEQKLDPLAYKGSYAGAMGYPQFMPSSYRAYAVDYTGDGIRDIWNSPADAIGSVAHYFQAHGWKSGESVVLTATGPQQPPEGLDYNRPEAPYRTVAELEAKGIHGSAALPADTRVIPLAFELSDGSVEYDIGLHNFYVITRYNHSPLYAMAVTSLAKQIQNTLAQRQAQH</sequence>
<dbReference type="InterPro" id="IPR023346">
    <property type="entry name" value="Lysozyme-like_dom_sf"/>
</dbReference>
<dbReference type="PANTHER" id="PTHR30163">
    <property type="entry name" value="MEMBRANE-BOUND LYTIC MUREIN TRANSGLYCOSYLASE B"/>
    <property type="match status" value="1"/>
</dbReference>
<evidence type="ECO:0000256" key="2">
    <source>
        <dbReference type="SAM" id="SignalP"/>
    </source>
</evidence>
<dbReference type="Pfam" id="PF13406">
    <property type="entry name" value="SLT_2"/>
    <property type="match status" value="1"/>
</dbReference>
<accession>A0A348HEX6</accession>
<feature type="active site" evidence="1">
    <location>
        <position position="136"/>
    </location>
</feature>
<name>A0A348HEX6_9GAMM</name>
<dbReference type="FunFam" id="1.10.8.350:FF:000001">
    <property type="entry name" value="Lytic murein transglycosylase B"/>
    <property type="match status" value="1"/>
</dbReference>
<dbReference type="SUPFAM" id="SSF53955">
    <property type="entry name" value="Lysozyme-like"/>
    <property type="match status" value="1"/>
</dbReference>
<reference evidence="4 5" key="1">
    <citation type="submission" date="2018-09" db="EMBL/GenBank/DDBJ databases">
        <title>Zymobacter palmae IAM14233 (=T109) whole genome analysis.</title>
        <authorList>
            <person name="Yanase H."/>
        </authorList>
    </citation>
    <scope>NUCLEOTIDE SEQUENCE [LARGE SCALE GENOMIC DNA]</scope>
    <source>
        <strain evidence="4 5">IAM14233</strain>
    </source>
</reference>
<dbReference type="KEGG" id="zpl:ZBT109_1418"/>
<evidence type="ECO:0000256" key="1">
    <source>
        <dbReference type="PIRSR" id="PIRSR611757-1"/>
    </source>
</evidence>
<dbReference type="PANTHER" id="PTHR30163:SF9">
    <property type="entry name" value="MEMBRANE-BOUND LYTIC MUREIN TRANSGLYCOSYLASE B"/>
    <property type="match status" value="1"/>
</dbReference>
<dbReference type="GO" id="GO:0009253">
    <property type="term" value="P:peptidoglycan catabolic process"/>
    <property type="evidence" value="ECO:0007669"/>
    <property type="project" value="TreeGrafter"/>
</dbReference>
<evidence type="ECO:0000313" key="5">
    <source>
        <dbReference type="Proteomes" id="UP000267342"/>
    </source>
</evidence>
<keyword evidence="5" id="KW-1185">Reference proteome</keyword>
<feature type="domain" description="Transglycosylase SLT" evidence="3">
    <location>
        <begin position="40"/>
        <end position="334"/>
    </location>
</feature>
<dbReference type="InterPro" id="IPR011757">
    <property type="entry name" value="Lytic_transglycosylase_MltB"/>
</dbReference>
<dbReference type="NCBIfam" id="TIGR02282">
    <property type="entry name" value="MltB"/>
    <property type="match status" value="1"/>
</dbReference>
<dbReference type="STRING" id="1123510.GCA_000620025_00413"/>
<dbReference type="CDD" id="cd13399">
    <property type="entry name" value="Slt35-like"/>
    <property type="match status" value="1"/>
</dbReference>
<organism evidence="4 5">
    <name type="scientific">Zymobacter palmae</name>
    <dbReference type="NCBI Taxonomy" id="33074"/>
    <lineage>
        <taxon>Bacteria</taxon>
        <taxon>Pseudomonadati</taxon>
        <taxon>Pseudomonadota</taxon>
        <taxon>Gammaproteobacteria</taxon>
        <taxon>Oceanospirillales</taxon>
        <taxon>Halomonadaceae</taxon>
        <taxon>Zymobacter group</taxon>
        <taxon>Zymobacter</taxon>
    </lineage>
</organism>
<gene>
    <name evidence="4" type="ORF">ZBT109_1418</name>
</gene>
<dbReference type="GO" id="GO:0008933">
    <property type="term" value="F:peptidoglycan lytic transglycosylase activity"/>
    <property type="evidence" value="ECO:0007669"/>
    <property type="project" value="TreeGrafter"/>
</dbReference>
<evidence type="ECO:0000313" key="4">
    <source>
        <dbReference type="EMBL" id="BBG30178.1"/>
    </source>
</evidence>
<dbReference type="InterPro" id="IPR031304">
    <property type="entry name" value="SLT_2"/>
</dbReference>
<dbReference type="AlphaFoldDB" id="A0A348HEX6"/>
<dbReference type="InterPro" id="IPR043426">
    <property type="entry name" value="MltB-like"/>
</dbReference>
<keyword evidence="2" id="KW-0732">Signal</keyword>
<evidence type="ECO:0000259" key="3">
    <source>
        <dbReference type="Pfam" id="PF13406"/>
    </source>
</evidence>
<feature type="signal peptide" evidence="2">
    <location>
        <begin position="1"/>
        <end position="33"/>
    </location>
</feature>
<dbReference type="RefSeq" id="WP_197714322.1">
    <property type="nucleotide sequence ID" value="NZ_AP018933.1"/>
</dbReference>
<dbReference type="EMBL" id="AP018933">
    <property type="protein sequence ID" value="BBG30178.1"/>
    <property type="molecule type" value="Genomic_DNA"/>
</dbReference>
<dbReference type="Gene3D" id="1.10.8.350">
    <property type="entry name" value="Bacterial muramidase"/>
    <property type="match status" value="1"/>
</dbReference>
<protein>
    <submittedName>
        <fullName evidence="4">Lytic murein transglycosylase B</fullName>
    </submittedName>
</protein>
<dbReference type="Proteomes" id="UP000267342">
    <property type="component" value="Chromosome"/>
</dbReference>
<dbReference type="Gene3D" id="1.10.530.10">
    <property type="match status" value="1"/>
</dbReference>
<proteinExistence type="predicted"/>